<gene>
    <name evidence="1" type="ORF">BDN70DRAFT_906426</name>
</gene>
<dbReference type="Proteomes" id="UP000807469">
    <property type="component" value="Unassembled WGS sequence"/>
</dbReference>
<dbReference type="AlphaFoldDB" id="A0A9P5Z088"/>
<dbReference type="OrthoDB" id="2576334at2759"/>
<organism evidence="1 2">
    <name type="scientific">Pholiota conissans</name>
    <dbReference type="NCBI Taxonomy" id="109636"/>
    <lineage>
        <taxon>Eukaryota</taxon>
        <taxon>Fungi</taxon>
        <taxon>Dikarya</taxon>
        <taxon>Basidiomycota</taxon>
        <taxon>Agaricomycotina</taxon>
        <taxon>Agaricomycetes</taxon>
        <taxon>Agaricomycetidae</taxon>
        <taxon>Agaricales</taxon>
        <taxon>Agaricineae</taxon>
        <taxon>Strophariaceae</taxon>
        <taxon>Pholiota</taxon>
    </lineage>
</organism>
<protein>
    <submittedName>
        <fullName evidence="1">Uncharacterized protein</fullName>
    </submittedName>
</protein>
<evidence type="ECO:0000313" key="1">
    <source>
        <dbReference type="EMBL" id="KAF9479037.1"/>
    </source>
</evidence>
<dbReference type="Gene3D" id="2.60.120.260">
    <property type="entry name" value="Galactose-binding domain-like"/>
    <property type="match status" value="1"/>
</dbReference>
<sequence length="160" mass="16564">MSETLVTFSIDDTSPEIAYLPLGDTLSTPDLFAGWNPYYTLSGFASAQGAVGNGTSQHITSLDGASLVIEWSGTGITLLGNATQSSYSITLDSSQLSLPSPSSNTNPNILADIQNLADAPHTLRLTAHMPSSQGQGLPGSSMLVFDQALVFSSPVGVDEG</sequence>
<proteinExistence type="predicted"/>
<dbReference type="EMBL" id="MU155221">
    <property type="protein sequence ID" value="KAF9479037.1"/>
    <property type="molecule type" value="Genomic_DNA"/>
</dbReference>
<comment type="caution">
    <text evidence="1">The sequence shown here is derived from an EMBL/GenBank/DDBJ whole genome shotgun (WGS) entry which is preliminary data.</text>
</comment>
<keyword evidence="2" id="KW-1185">Reference proteome</keyword>
<evidence type="ECO:0000313" key="2">
    <source>
        <dbReference type="Proteomes" id="UP000807469"/>
    </source>
</evidence>
<name>A0A9P5Z088_9AGAR</name>
<accession>A0A9P5Z088</accession>
<reference evidence="1" key="1">
    <citation type="submission" date="2020-11" db="EMBL/GenBank/DDBJ databases">
        <authorList>
            <consortium name="DOE Joint Genome Institute"/>
            <person name="Ahrendt S."/>
            <person name="Riley R."/>
            <person name="Andreopoulos W."/>
            <person name="Labutti K."/>
            <person name="Pangilinan J."/>
            <person name="Ruiz-Duenas F.J."/>
            <person name="Barrasa J.M."/>
            <person name="Sanchez-Garcia M."/>
            <person name="Camarero S."/>
            <person name="Miyauchi S."/>
            <person name="Serrano A."/>
            <person name="Linde D."/>
            <person name="Babiker R."/>
            <person name="Drula E."/>
            <person name="Ayuso-Fernandez I."/>
            <person name="Pacheco R."/>
            <person name="Padilla G."/>
            <person name="Ferreira P."/>
            <person name="Barriuso J."/>
            <person name="Kellner H."/>
            <person name="Castanera R."/>
            <person name="Alfaro M."/>
            <person name="Ramirez L."/>
            <person name="Pisabarro A.G."/>
            <person name="Kuo A."/>
            <person name="Tritt A."/>
            <person name="Lipzen A."/>
            <person name="He G."/>
            <person name="Yan M."/>
            <person name="Ng V."/>
            <person name="Cullen D."/>
            <person name="Martin F."/>
            <person name="Rosso M.-N."/>
            <person name="Henrissat B."/>
            <person name="Hibbett D."/>
            <person name="Martinez A.T."/>
            <person name="Grigoriev I.V."/>
        </authorList>
    </citation>
    <scope>NUCLEOTIDE SEQUENCE</scope>
    <source>
        <strain evidence="1">CIRM-BRFM 674</strain>
    </source>
</reference>